<dbReference type="InterPro" id="IPR003172">
    <property type="entry name" value="ML_dom"/>
</dbReference>
<name>A0A8T1ZDX9_ARASU</name>
<feature type="signal peptide" evidence="1">
    <location>
        <begin position="1"/>
        <end position="24"/>
    </location>
</feature>
<comment type="caution">
    <text evidence="3">The sequence shown here is derived from an EMBL/GenBank/DDBJ whole genome shotgun (WGS) entry which is preliminary data.</text>
</comment>
<dbReference type="OrthoDB" id="1064067at2759"/>
<proteinExistence type="predicted"/>
<dbReference type="EMBL" id="JAEFBJ010000011">
    <property type="protein sequence ID" value="KAG7556258.1"/>
    <property type="molecule type" value="Genomic_DNA"/>
</dbReference>
<protein>
    <submittedName>
        <fullName evidence="3">MD-2-related lipid-recognition domain</fullName>
    </submittedName>
</protein>
<evidence type="ECO:0000259" key="2">
    <source>
        <dbReference type="SMART" id="SM00737"/>
    </source>
</evidence>
<accession>A0A8T1ZDX9</accession>
<evidence type="ECO:0000313" key="3">
    <source>
        <dbReference type="EMBL" id="KAG7556258.1"/>
    </source>
</evidence>
<dbReference type="Pfam" id="PF02221">
    <property type="entry name" value="E1_DerP2_DerF2"/>
    <property type="match status" value="1"/>
</dbReference>
<feature type="chain" id="PRO_5035827815" evidence="1">
    <location>
        <begin position="25"/>
        <end position="159"/>
    </location>
</feature>
<dbReference type="AlphaFoldDB" id="A0A8T1ZDX9"/>
<reference evidence="3 4" key="1">
    <citation type="submission" date="2020-12" db="EMBL/GenBank/DDBJ databases">
        <title>Concerted genomic and epigenomic changes stabilize Arabidopsis allopolyploids.</title>
        <authorList>
            <person name="Chen Z."/>
        </authorList>
    </citation>
    <scope>NUCLEOTIDE SEQUENCE [LARGE SCALE GENOMIC DNA]</scope>
    <source>
        <strain evidence="3">As9502</strain>
        <tissue evidence="3">Leaf</tissue>
    </source>
</reference>
<evidence type="ECO:0000256" key="1">
    <source>
        <dbReference type="SAM" id="SignalP"/>
    </source>
</evidence>
<dbReference type="SMART" id="SM00737">
    <property type="entry name" value="ML"/>
    <property type="match status" value="1"/>
</dbReference>
<evidence type="ECO:0000313" key="4">
    <source>
        <dbReference type="Proteomes" id="UP000694251"/>
    </source>
</evidence>
<dbReference type="Proteomes" id="UP000694251">
    <property type="component" value="Chromosome 11"/>
</dbReference>
<feature type="domain" description="MD-2-related lipid-recognition" evidence="2">
    <location>
        <begin position="28"/>
        <end position="149"/>
    </location>
</feature>
<gene>
    <name evidence="3" type="ORF">ISN44_As11g023130</name>
</gene>
<organism evidence="3 4">
    <name type="scientific">Arabidopsis suecica</name>
    <name type="common">Swedish thale-cress</name>
    <name type="synonym">Cardaminopsis suecica</name>
    <dbReference type="NCBI Taxonomy" id="45249"/>
    <lineage>
        <taxon>Eukaryota</taxon>
        <taxon>Viridiplantae</taxon>
        <taxon>Streptophyta</taxon>
        <taxon>Embryophyta</taxon>
        <taxon>Tracheophyta</taxon>
        <taxon>Spermatophyta</taxon>
        <taxon>Magnoliopsida</taxon>
        <taxon>eudicotyledons</taxon>
        <taxon>Gunneridae</taxon>
        <taxon>Pentapetalae</taxon>
        <taxon>rosids</taxon>
        <taxon>malvids</taxon>
        <taxon>Brassicales</taxon>
        <taxon>Brassicaceae</taxon>
        <taxon>Camelineae</taxon>
        <taxon>Arabidopsis</taxon>
    </lineage>
</organism>
<keyword evidence="4" id="KW-1185">Reference proteome</keyword>
<sequence>MAMSHVQPMLLLLASLFFLPVLHGAIDFEYCAKNGNDYGNVTRIEVSPSIGFSENPYITINLFCSASKNIFPGTLVYVTYRSGDFIGFLRTYNLCDVTACNTESVIEAGTNFELTLPEVLYVKEITYSVSLRERTYQDPIIKMCVDFKVPTSAPALVTI</sequence>
<keyword evidence="1" id="KW-0732">Signal</keyword>